<dbReference type="Proteomes" id="UP000027987">
    <property type="component" value="Chromosome"/>
</dbReference>
<evidence type="ECO:0000256" key="2">
    <source>
        <dbReference type="ARBA" id="ARBA00023002"/>
    </source>
</evidence>
<gene>
    <name evidence="4" type="ORF">HY57_13990</name>
</gene>
<dbReference type="PATRIC" id="fig|1217721.7.peg.2883"/>
<dbReference type="PROSITE" id="PS00061">
    <property type="entry name" value="ADH_SHORT"/>
    <property type="match status" value="1"/>
</dbReference>
<dbReference type="InterPro" id="IPR057326">
    <property type="entry name" value="KR_dom"/>
</dbReference>
<dbReference type="STRING" id="1217721.HY57_13990"/>
<dbReference type="Gene3D" id="3.40.50.720">
    <property type="entry name" value="NAD(P)-binding Rossmann-like Domain"/>
    <property type="match status" value="1"/>
</dbReference>
<feature type="domain" description="Ketoreductase" evidence="3">
    <location>
        <begin position="6"/>
        <end position="182"/>
    </location>
</feature>
<accession>A0A075K1M6</accession>
<dbReference type="OrthoDB" id="9810734at2"/>
<proteinExistence type="inferred from homology"/>
<dbReference type="KEGG" id="dja:HY57_13990"/>
<evidence type="ECO:0000313" key="4">
    <source>
        <dbReference type="EMBL" id="AIF48276.1"/>
    </source>
</evidence>
<comment type="similarity">
    <text evidence="1">Belongs to the short-chain dehydrogenases/reductases (SDR) family.</text>
</comment>
<evidence type="ECO:0000259" key="3">
    <source>
        <dbReference type="SMART" id="SM00822"/>
    </source>
</evidence>
<dbReference type="PANTHER" id="PTHR44169:SF6">
    <property type="entry name" value="NADPH-DEPENDENT 1-ACYLDIHYDROXYACETONE PHOSPHATE REDUCTASE"/>
    <property type="match status" value="1"/>
</dbReference>
<protein>
    <submittedName>
        <fullName evidence="4">Short-chain dehydrogenase</fullName>
    </submittedName>
</protein>
<keyword evidence="5" id="KW-1185">Reference proteome</keyword>
<dbReference type="AlphaFoldDB" id="A0A075K1M6"/>
<reference evidence="4 5" key="1">
    <citation type="submission" date="2014-07" db="EMBL/GenBank/DDBJ databases">
        <title>Complete Genome Sequence of Dyella japonica Strain A8 Isolated from Malaysian Tropical Soil.</title>
        <authorList>
            <person name="Hui R.K.H."/>
            <person name="Chen J.-W."/>
            <person name="Chan K.-G."/>
            <person name="Leung F.C.C."/>
        </authorList>
    </citation>
    <scope>NUCLEOTIDE SEQUENCE [LARGE SCALE GENOMIC DNA]</scope>
    <source>
        <strain evidence="4 5">A8</strain>
    </source>
</reference>
<dbReference type="GO" id="GO:0016491">
    <property type="term" value="F:oxidoreductase activity"/>
    <property type="evidence" value="ECO:0007669"/>
    <property type="project" value="UniProtKB-KW"/>
</dbReference>
<dbReference type="PRINTS" id="PR00081">
    <property type="entry name" value="GDHRDH"/>
</dbReference>
<dbReference type="Pfam" id="PF00106">
    <property type="entry name" value="adh_short"/>
    <property type="match status" value="1"/>
</dbReference>
<dbReference type="InterPro" id="IPR002347">
    <property type="entry name" value="SDR_fam"/>
</dbReference>
<dbReference type="InterPro" id="IPR020904">
    <property type="entry name" value="Sc_DH/Rdtase_CS"/>
</dbReference>
<evidence type="ECO:0000313" key="5">
    <source>
        <dbReference type="Proteomes" id="UP000027987"/>
    </source>
</evidence>
<name>A0A075K1M6_9GAMM</name>
<dbReference type="InterPro" id="IPR036291">
    <property type="entry name" value="NAD(P)-bd_dom_sf"/>
</dbReference>
<dbReference type="RefSeq" id="WP_019467450.1">
    <property type="nucleotide sequence ID" value="NZ_ALOY01000184.1"/>
</dbReference>
<dbReference type="PANTHER" id="PTHR44169">
    <property type="entry name" value="NADPH-DEPENDENT 1-ACYLDIHYDROXYACETONE PHOSPHATE REDUCTASE"/>
    <property type="match status" value="1"/>
</dbReference>
<dbReference type="HOGENOM" id="CLU_010194_2_6_6"/>
<dbReference type="SMART" id="SM00822">
    <property type="entry name" value="PKS_KR"/>
    <property type="match status" value="1"/>
</dbReference>
<dbReference type="SUPFAM" id="SSF51735">
    <property type="entry name" value="NAD(P)-binding Rossmann-fold domains"/>
    <property type="match status" value="1"/>
</dbReference>
<evidence type="ECO:0000256" key="1">
    <source>
        <dbReference type="ARBA" id="ARBA00006484"/>
    </source>
</evidence>
<organism evidence="4 5">
    <name type="scientific">Dyella japonica A8</name>
    <dbReference type="NCBI Taxonomy" id="1217721"/>
    <lineage>
        <taxon>Bacteria</taxon>
        <taxon>Pseudomonadati</taxon>
        <taxon>Pseudomonadota</taxon>
        <taxon>Gammaproteobacteria</taxon>
        <taxon>Lysobacterales</taxon>
        <taxon>Rhodanobacteraceae</taxon>
        <taxon>Dyella</taxon>
    </lineage>
</organism>
<dbReference type="EMBL" id="CP008884">
    <property type="protein sequence ID" value="AIF48276.1"/>
    <property type="molecule type" value="Genomic_DNA"/>
</dbReference>
<keyword evidence="2" id="KW-0560">Oxidoreductase</keyword>
<sequence length="252" mass="26915">MKLNGNTILITGGGSGIGRALAEALHKRGNKVIIAGRRRSHLDAVITANPGMEAVELDITDPASIERVATRLVAEHPELNVLINNAGIMQADDVAGKIDDALLTATMTTNVLGPIRMTSALIEHLKRKEHAVVAYTSSVLAFVPMAVTGIYSATKAAIHSYVLSQRFMLRNTGVRVLEIAPPWVRTELMNSQEAEQAMPLDQFIAETMTVLGTDADEILVEAAKGFRANVGPGEHALVNGFNEQALALFATA</sequence>